<keyword evidence="2" id="KW-1185">Reference proteome</keyword>
<name>A0A9J9LGK1_RHIWR</name>
<organism evidence="1 2">
    <name type="scientific">Rhizorhabdus wittichii (strain DSM 6014 / CCUG 31198 / JCM 15750 / NBRC 105917 / EY 4224 / RW1)</name>
    <name type="common">Sphingomonas wittichii</name>
    <dbReference type="NCBI Taxonomy" id="392499"/>
    <lineage>
        <taxon>Bacteria</taxon>
        <taxon>Pseudomonadati</taxon>
        <taxon>Pseudomonadota</taxon>
        <taxon>Alphaproteobacteria</taxon>
        <taxon>Sphingomonadales</taxon>
        <taxon>Sphingomonadaceae</taxon>
        <taxon>Rhizorhabdus</taxon>
    </lineage>
</organism>
<proteinExistence type="predicted"/>
<dbReference type="AlphaFoldDB" id="A0A9J9LGK1"/>
<accession>A0A9J9LGK1</accession>
<dbReference type="KEGG" id="swi:Swit_5114"/>
<dbReference type="EMBL" id="CP000700">
    <property type="protein sequence ID" value="ABQ71225.1"/>
    <property type="molecule type" value="Genomic_DNA"/>
</dbReference>
<gene>
    <name evidence="1" type="ordered locus">Swit_5114</name>
</gene>
<geneLocation type="plasmid" evidence="1 2">
    <name>pSWIT01</name>
</geneLocation>
<evidence type="ECO:0000313" key="2">
    <source>
        <dbReference type="Proteomes" id="UP000001989"/>
    </source>
</evidence>
<sequence>MPMPGVTATRCTTFGCAIAATPPRAFKRLRRSTVKRDAGMIENDDEAFADNCAERDQAKALREQARGGGLRFEVYLPGDMADWLLAQVERGHFVDPSEAVFAIVQNFIEMEPHRDLRDELLRRILDESVGRGLEDVKAGRVRPADEVFDELRRELAKPRREPARWQKIAR</sequence>
<keyword evidence="1" id="KW-0614">Plasmid</keyword>
<dbReference type="Proteomes" id="UP000001989">
    <property type="component" value="Plasmid pSWIT01"/>
</dbReference>
<evidence type="ECO:0000313" key="1">
    <source>
        <dbReference type="EMBL" id="ABQ71225.1"/>
    </source>
</evidence>
<protein>
    <submittedName>
        <fullName evidence="1">Transcriptional regulator CopG/Arc/MetJ family</fullName>
    </submittedName>
</protein>
<reference evidence="1 2" key="1">
    <citation type="journal article" date="2010" name="J. Bacteriol.">
        <title>Genome sequence of the dioxin-mineralizing bacterium Sphingomonas wittichii RW1.</title>
        <authorList>
            <person name="Miller T.R."/>
            <person name="Delcher A.L."/>
            <person name="Salzberg S.L."/>
            <person name="Saunders E."/>
            <person name="Detter J.C."/>
            <person name="Halden R.U."/>
        </authorList>
    </citation>
    <scope>NUCLEOTIDE SEQUENCE [LARGE SCALE GENOMIC DNA]</scope>
    <source>
        <strain evidence="2">DSM 6014 / CCUG 31198 / JCM 15750 / NBRC 105917 / EY 4224 / RW1</strain>
    </source>
</reference>